<feature type="compositionally biased region" description="Polar residues" evidence="1">
    <location>
        <begin position="64"/>
        <end position="76"/>
    </location>
</feature>
<dbReference type="Proteomes" id="UP000294299">
    <property type="component" value="Chromosome NFRAN"/>
</dbReference>
<name>A0A484IAX8_9ARCH</name>
<dbReference type="EMBL" id="LR216287">
    <property type="protein sequence ID" value="VFJ13175.1"/>
    <property type="molecule type" value="Genomic_DNA"/>
</dbReference>
<protein>
    <submittedName>
        <fullName evidence="2">Uncharacterized protein</fullName>
    </submittedName>
</protein>
<accession>A0A484IAX8</accession>
<dbReference type="KEGG" id="nfn:NFRAN_0853"/>
<dbReference type="AlphaFoldDB" id="A0A484IAX8"/>
<organism evidence="2 3">
    <name type="scientific">Candidatus Nitrosocosmicus franklandianus</name>
    <dbReference type="NCBI Taxonomy" id="1798806"/>
    <lineage>
        <taxon>Archaea</taxon>
        <taxon>Nitrososphaerota</taxon>
        <taxon>Nitrososphaeria</taxon>
        <taxon>Nitrososphaerales</taxon>
        <taxon>Nitrososphaeraceae</taxon>
        <taxon>Candidatus Nitrosocosmicus</taxon>
    </lineage>
</organism>
<evidence type="ECO:0000313" key="3">
    <source>
        <dbReference type="Proteomes" id="UP000294299"/>
    </source>
</evidence>
<keyword evidence="3" id="KW-1185">Reference proteome</keyword>
<proteinExistence type="predicted"/>
<sequence length="85" mass="9741">MNGIRYLIQFRSKGIVSKKKTMKISIRILISKNRTSIKCNAVRKLVFEYLDNIVRHSHSNKTKNVTFGMKSTNSRGKPQPSIGFV</sequence>
<gene>
    <name evidence="2" type="ORF">NFRAN_0853</name>
</gene>
<evidence type="ECO:0000256" key="1">
    <source>
        <dbReference type="SAM" id="MobiDB-lite"/>
    </source>
</evidence>
<evidence type="ECO:0000313" key="2">
    <source>
        <dbReference type="EMBL" id="VFJ13175.1"/>
    </source>
</evidence>
<feature type="region of interest" description="Disordered" evidence="1">
    <location>
        <begin position="64"/>
        <end position="85"/>
    </location>
</feature>
<reference evidence="2 3" key="1">
    <citation type="submission" date="2019-02" db="EMBL/GenBank/DDBJ databases">
        <authorList>
            <person name="Lehtovirta-Morley E L."/>
        </authorList>
    </citation>
    <scope>NUCLEOTIDE SEQUENCE [LARGE SCALE GENOMIC DNA]</scope>
    <source>
        <strain evidence="2">NFRAN1</strain>
    </source>
</reference>